<dbReference type="PROSITE" id="PS50044">
    <property type="entry name" value="SIGMA54_3"/>
    <property type="match status" value="1"/>
</dbReference>
<dbReference type="EMBL" id="VSSQ01102070">
    <property type="protein sequence ID" value="MPN43584.1"/>
    <property type="molecule type" value="Genomic_DNA"/>
</dbReference>
<accession>A0A645I592</accession>
<name>A0A645I592_9ZZZZ</name>
<feature type="domain" description="RNA polymerase sigma factor 54 DNA-binding" evidence="1">
    <location>
        <begin position="3"/>
        <end position="141"/>
    </location>
</feature>
<dbReference type="InterPro" id="IPR007634">
    <property type="entry name" value="RNA_pol_sigma_54_DNA-bd"/>
</dbReference>
<sequence>MAKRRDWTGQVARCIARLQSDYLLFGGLSAAMTLRDIADETGFHVSTVSRAIKDKYLLCCQGTVSIKSMFSSGLRFGADAVVTPAMICRQIDALIRAENVNSPFSDEELKRELVSSGFVVSRRTIAKYRTSMGIPASPMRMRVS</sequence>
<gene>
    <name evidence="2" type="primary">rpoN_35</name>
    <name evidence="2" type="ORF">SDC9_191144</name>
</gene>
<protein>
    <submittedName>
        <fullName evidence="2">RNA polymerase sigma-54 factor</fullName>
    </submittedName>
</protein>
<proteinExistence type="predicted"/>
<organism evidence="2">
    <name type="scientific">bioreactor metagenome</name>
    <dbReference type="NCBI Taxonomy" id="1076179"/>
    <lineage>
        <taxon>unclassified sequences</taxon>
        <taxon>metagenomes</taxon>
        <taxon>ecological metagenomes</taxon>
    </lineage>
</organism>
<dbReference type="GO" id="GO:0003677">
    <property type="term" value="F:DNA binding"/>
    <property type="evidence" value="ECO:0007669"/>
    <property type="project" value="InterPro"/>
</dbReference>
<dbReference type="Pfam" id="PF04552">
    <property type="entry name" value="Sigma54_DBD"/>
    <property type="match status" value="1"/>
</dbReference>
<dbReference type="InterPro" id="IPR000394">
    <property type="entry name" value="RNA_pol_sigma_54"/>
</dbReference>
<evidence type="ECO:0000313" key="2">
    <source>
        <dbReference type="EMBL" id="MPN43584.1"/>
    </source>
</evidence>
<dbReference type="PROSITE" id="PS00718">
    <property type="entry name" value="SIGMA54_2"/>
    <property type="match status" value="1"/>
</dbReference>
<dbReference type="GO" id="GO:0016987">
    <property type="term" value="F:sigma factor activity"/>
    <property type="evidence" value="ECO:0007669"/>
    <property type="project" value="InterPro"/>
</dbReference>
<dbReference type="PANTHER" id="PTHR32248">
    <property type="entry name" value="RNA POLYMERASE SIGMA-54 FACTOR"/>
    <property type="match status" value="1"/>
</dbReference>
<dbReference type="InterPro" id="IPR010982">
    <property type="entry name" value="Lambda_DNA-bd_dom_sf"/>
</dbReference>
<comment type="caution">
    <text evidence="2">The sequence shown here is derived from an EMBL/GenBank/DDBJ whole genome shotgun (WGS) entry which is preliminary data.</text>
</comment>
<dbReference type="Gene3D" id="1.10.260.40">
    <property type="entry name" value="lambda repressor-like DNA-binding domains"/>
    <property type="match status" value="1"/>
</dbReference>
<reference evidence="2" key="1">
    <citation type="submission" date="2019-08" db="EMBL/GenBank/DDBJ databases">
        <authorList>
            <person name="Kucharzyk K."/>
            <person name="Murdoch R.W."/>
            <person name="Higgins S."/>
            <person name="Loffler F."/>
        </authorList>
    </citation>
    <scope>NUCLEOTIDE SEQUENCE</scope>
</reference>
<evidence type="ECO:0000259" key="1">
    <source>
        <dbReference type="Pfam" id="PF04552"/>
    </source>
</evidence>
<dbReference type="AlphaFoldDB" id="A0A645I592"/>
<dbReference type="GO" id="GO:0001216">
    <property type="term" value="F:DNA-binding transcription activator activity"/>
    <property type="evidence" value="ECO:0007669"/>
    <property type="project" value="InterPro"/>
</dbReference>
<dbReference type="PRINTS" id="PR00045">
    <property type="entry name" value="SIGMA54FCT"/>
</dbReference>
<dbReference type="PANTHER" id="PTHR32248:SF4">
    <property type="entry name" value="RNA POLYMERASE SIGMA-54 FACTOR"/>
    <property type="match status" value="1"/>
</dbReference>
<dbReference type="Gene3D" id="1.10.10.60">
    <property type="entry name" value="Homeodomain-like"/>
    <property type="match status" value="1"/>
</dbReference>